<keyword evidence="5" id="KW-0378">Hydrolase</keyword>
<evidence type="ECO:0000256" key="5">
    <source>
        <dbReference type="ARBA" id="ARBA00022801"/>
    </source>
</evidence>
<evidence type="ECO:0000256" key="7">
    <source>
        <dbReference type="SAM" id="MobiDB-lite"/>
    </source>
</evidence>
<dbReference type="SUPFAM" id="SSF53649">
    <property type="entry name" value="Alkaline phosphatase-like"/>
    <property type="match status" value="1"/>
</dbReference>
<evidence type="ECO:0000313" key="9">
    <source>
        <dbReference type="EMBL" id="MCO6047390.1"/>
    </source>
</evidence>
<dbReference type="Proteomes" id="UP001155241">
    <property type="component" value="Unassembled WGS sequence"/>
</dbReference>
<protein>
    <submittedName>
        <fullName evidence="9">Sulfatase</fullName>
    </submittedName>
</protein>
<dbReference type="PANTHER" id="PTHR42693:SF42">
    <property type="entry name" value="ARYLSULFATASE G"/>
    <property type="match status" value="1"/>
</dbReference>
<evidence type="ECO:0000259" key="8">
    <source>
        <dbReference type="Pfam" id="PF00884"/>
    </source>
</evidence>
<dbReference type="PANTHER" id="PTHR42693">
    <property type="entry name" value="ARYLSULFATASE FAMILY MEMBER"/>
    <property type="match status" value="1"/>
</dbReference>
<dbReference type="RefSeq" id="WP_252855501.1">
    <property type="nucleotide sequence ID" value="NZ_JAMXLR010000092.1"/>
</dbReference>
<keyword evidence="3" id="KW-0479">Metal-binding</keyword>
<dbReference type="Gene3D" id="3.30.1120.10">
    <property type="match status" value="1"/>
</dbReference>
<gene>
    <name evidence="9" type="ORF">NG895_26100</name>
</gene>
<dbReference type="EMBL" id="JAMXLR010000092">
    <property type="protein sequence ID" value="MCO6047390.1"/>
    <property type="molecule type" value="Genomic_DNA"/>
</dbReference>
<dbReference type="InterPro" id="IPR050738">
    <property type="entry name" value="Sulfatase"/>
</dbReference>
<name>A0A9X2FE81_9BACT</name>
<evidence type="ECO:0000256" key="4">
    <source>
        <dbReference type="ARBA" id="ARBA00022729"/>
    </source>
</evidence>
<keyword evidence="6" id="KW-0106">Calcium</keyword>
<keyword evidence="4" id="KW-0732">Signal</keyword>
<reference evidence="9" key="1">
    <citation type="submission" date="2022-06" db="EMBL/GenBank/DDBJ databases">
        <title>Aeoliella straminimaris, a novel planctomycete from sediments.</title>
        <authorList>
            <person name="Vitorino I.R."/>
            <person name="Lage O.M."/>
        </authorList>
    </citation>
    <scope>NUCLEOTIDE SEQUENCE</scope>
    <source>
        <strain evidence="9">ICT_H6.2</strain>
    </source>
</reference>
<comment type="cofactor">
    <cofactor evidence="1">
        <name>Ca(2+)</name>
        <dbReference type="ChEBI" id="CHEBI:29108"/>
    </cofactor>
</comment>
<dbReference type="AlphaFoldDB" id="A0A9X2FE81"/>
<evidence type="ECO:0000256" key="2">
    <source>
        <dbReference type="ARBA" id="ARBA00008779"/>
    </source>
</evidence>
<evidence type="ECO:0000256" key="3">
    <source>
        <dbReference type="ARBA" id="ARBA00022723"/>
    </source>
</evidence>
<dbReference type="Gene3D" id="3.40.720.10">
    <property type="entry name" value="Alkaline Phosphatase, subunit A"/>
    <property type="match status" value="1"/>
</dbReference>
<sequence length="489" mass="54562">MIRNLLSAVMVAVLALGSADLSGKEARPNIVFILIDDMGWPDLGCYGHVFHETPRIDQLAEQSVRFTDFYATPVCSSTRATIESGQNSARVGITDFLPGHWKPFARLVVPPMPDHLDHELTTPGEVLGRAGYNTAYFGKWHLGRGAEHSPAAHGYETTASNLGPEFKQWSKGRKAGPKDMVRLTDQAIWFVQQQKQSESPFFLHLSHRAVHIPIQAQNETVEKYKKKQKPSEGVNHPVYAAMIEDLDVQIGRLLDELDRLQMANNTVVIFTSDNGGLRQVYTGRGQVVSTNAPLRSEKGTLYEGGIRVPMIVRWPGVTPPRSVCRQPAASWDMLPTFCAIAEVDPPDQTLDGEDLTGVFRQPSSSLERPALYFHYPHYHHSRPASAVRSGDYKLIEWLEDGSVELYDLASDIGETKNLAAAEPEQASQLRDELAAWRTRVGARMPTENTDYDEAKADIWYNRSNSQPLDSAAIDSQLESRATKPYLRKN</sequence>
<accession>A0A9X2FE81</accession>
<keyword evidence="10" id="KW-1185">Reference proteome</keyword>
<dbReference type="GO" id="GO:0046872">
    <property type="term" value="F:metal ion binding"/>
    <property type="evidence" value="ECO:0007669"/>
    <property type="project" value="UniProtKB-KW"/>
</dbReference>
<evidence type="ECO:0000313" key="10">
    <source>
        <dbReference type="Proteomes" id="UP001155241"/>
    </source>
</evidence>
<comment type="similarity">
    <text evidence="2">Belongs to the sulfatase family.</text>
</comment>
<organism evidence="9 10">
    <name type="scientific">Aeoliella straminimaris</name>
    <dbReference type="NCBI Taxonomy" id="2954799"/>
    <lineage>
        <taxon>Bacteria</taxon>
        <taxon>Pseudomonadati</taxon>
        <taxon>Planctomycetota</taxon>
        <taxon>Planctomycetia</taxon>
        <taxon>Pirellulales</taxon>
        <taxon>Lacipirellulaceae</taxon>
        <taxon>Aeoliella</taxon>
    </lineage>
</organism>
<comment type="caution">
    <text evidence="9">The sequence shown here is derived from an EMBL/GenBank/DDBJ whole genome shotgun (WGS) entry which is preliminary data.</text>
</comment>
<dbReference type="InterPro" id="IPR017850">
    <property type="entry name" value="Alkaline_phosphatase_core_sf"/>
</dbReference>
<dbReference type="CDD" id="cd16144">
    <property type="entry name" value="ARS_like"/>
    <property type="match status" value="1"/>
</dbReference>
<feature type="region of interest" description="Disordered" evidence="7">
    <location>
        <begin position="470"/>
        <end position="489"/>
    </location>
</feature>
<evidence type="ECO:0000256" key="6">
    <source>
        <dbReference type="ARBA" id="ARBA00022837"/>
    </source>
</evidence>
<dbReference type="InterPro" id="IPR000917">
    <property type="entry name" value="Sulfatase_N"/>
</dbReference>
<feature type="domain" description="Sulfatase N-terminal" evidence="8">
    <location>
        <begin position="28"/>
        <end position="341"/>
    </location>
</feature>
<dbReference type="Pfam" id="PF00884">
    <property type="entry name" value="Sulfatase"/>
    <property type="match status" value="1"/>
</dbReference>
<proteinExistence type="inferred from homology"/>
<dbReference type="GO" id="GO:0004065">
    <property type="term" value="F:arylsulfatase activity"/>
    <property type="evidence" value="ECO:0007669"/>
    <property type="project" value="TreeGrafter"/>
</dbReference>
<evidence type="ECO:0000256" key="1">
    <source>
        <dbReference type="ARBA" id="ARBA00001913"/>
    </source>
</evidence>